<accession>A0A8S2DAJ7</accession>
<comment type="caution">
    <text evidence="1">The sequence shown here is derived from an EMBL/GenBank/DDBJ whole genome shotgun (WGS) entry which is preliminary data.</text>
</comment>
<organism evidence="1 3">
    <name type="scientific">Didymodactylos carnosus</name>
    <dbReference type="NCBI Taxonomy" id="1234261"/>
    <lineage>
        <taxon>Eukaryota</taxon>
        <taxon>Metazoa</taxon>
        <taxon>Spiralia</taxon>
        <taxon>Gnathifera</taxon>
        <taxon>Rotifera</taxon>
        <taxon>Eurotatoria</taxon>
        <taxon>Bdelloidea</taxon>
        <taxon>Philodinida</taxon>
        <taxon>Philodinidae</taxon>
        <taxon>Didymodactylos</taxon>
    </lineage>
</organism>
<dbReference type="AlphaFoldDB" id="A0A8S2DAJ7"/>
<evidence type="ECO:0000313" key="3">
    <source>
        <dbReference type="Proteomes" id="UP000677228"/>
    </source>
</evidence>
<proteinExistence type="predicted"/>
<dbReference type="Proteomes" id="UP000682733">
    <property type="component" value="Unassembled WGS sequence"/>
</dbReference>
<evidence type="ECO:0000313" key="1">
    <source>
        <dbReference type="EMBL" id="CAF0887527.1"/>
    </source>
</evidence>
<protein>
    <submittedName>
        <fullName evidence="1">Uncharacterized protein</fullName>
    </submittedName>
</protein>
<dbReference type="EMBL" id="CAJOBA010003094">
    <property type="protein sequence ID" value="CAF3670386.1"/>
    <property type="molecule type" value="Genomic_DNA"/>
</dbReference>
<name>A0A8S2DAJ7_9BILA</name>
<sequence>MGQGINDDLQKKIDDEVSRATAAEGVLDGKITAEVSRATAAEGVLDGKITAEVSRATAAEGVLDGKITAEVSRATAAENDKINKNGTNNTIPDGVAIKSVGVDINGNLVKGTSSTGGDI</sequence>
<dbReference type="EMBL" id="CAJNOK010003092">
    <property type="protein sequence ID" value="CAF0887527.1"/>
    <property type="molecule type" value="Genomic_DNA"/>
</dbReference>
<gene>
    <name evidence="1" type="ORF">OVA965_LOCUS8951</name>
    <name evidence="2" type="ORF">TMI583_LOCUS8949</name>
</gene>
<evidence type="ECO:0000313" key="2">
    <source>
        <dbReference type="EMBL" id="CAF3670386.1"/>
    </source>
</evidence>
<dbReference type="Proteomes" id="UP000677228">
    <property type="component" value="Unassembled WGS sequence"/>
</dbReference>
<reference evidence="1" key="1">
    <citation type="submission" date="2021-02" db="EMBL/GenBank/DDBJ databases">
        <authorList>
            <person name="Nowell W R."/>
        </authorList>
    </citation>
    <scope>NUCLEOTIDE SEQUENCE</scope>
</reference>